<dbReference type="CDD" id="cd21109">
    <property type="entry name" value="SPASM"/>
    <property type="match status" value="1"/>
</dbReference>
<gene>
    <name evidence="9" type="ORF">HXW94_08170</name>
</gene>
<keyword evidence="10" id="KW-1185">Reference proteome</keyword>
<evidence type="ECO:0000256" key="5">
    <source>
        <dbReference type="ARBA" id="ARBA00023004"/>
    </source>
</evidence>
<dbReference type="SUPFAM" id="SSF102114">
    <property type="entry name" value="Radical SAM enzymes"/>
    <property type="match status" value="1"/>
</dbReference>
<dbReference type="InterPro" id="IPR058240">
    <property type="entry name" value="rSAM_sf"/>
</dbReference>
<dbReference type="EMBL" id="JACADJ010000021">
    <property type="protein sequence ID" value="NWH04956.1"/>
    <property type="molecule type" value="Genomic_DNA"/>
</dbReference>
<dbReference type="InterPro" id="IPR034391">
    <property type="entry name" value="AdoMet-like_SPASM_containing"/>
</dbReference>
<comment type="caution">
    <text evidence="9">The sequence shown here is derived from an EMBL/GenBank/DDBJ whole genome shotgun (WGS) entry which is preliminary data.</text>
</comment>
<protein>
    <submittedName>
        <fullName evidence="9">Radical SAM protein</fullName>
    </submittedName>
</protein>
<dbReference type="GO" id="GO:0051536">
    <property type="term" value="F:iron-sulfur cluster binding"/>
    <property type="evidence" value="ECO:0007669"/>
    <property type="project" value="UniProtKB-KW"/>
</dbReference>
<dbReference type="InterPro" id="IPR023885">
    <property type="entry name" value="4Fe4S-binding_SPASM_dom"/>
</dbReference>
<reference evidence="9 10" key="1">
    <citation type="submission" date="2020-06" db="EMBL/GenBank/DDBJ databases">
        <title>High-quality draft genome of sulfate reducer Desulfobacter latus type strain AcrS2 isolated from marine sediment.</title>
        <authorList>
            <person name="Hoppe M."/>
            <person name="Larsen C.K."/>
            <person name="Marshall I.P.G."/>
            <person name="Schramm A."/>
            <person name="Marietou A.G."/>
        </authorList>
    </citation>
    <scope>NUCLEOTIDE SEQUENCE [LARGE SCALE GENOMIC DNA]</scope>
    <source>
        <strain evidence="9 10">AcRS2</strain>
    </source>
</reference>
<dbReference type="Gene3D" id="3.20.20.70">
    <property type="entry name" value="Aldolase class I"/>
    <property type="match status" value="1"/>
</dbReference>
<proteinExistence type="predicted"/>
<organism evidence="9 10">
    <name type="scientific">Desulfobacter latus</name>
    <dbReference type="NCBI Taxonomy" id="2292"/>
    <lineage>
        <taxon>Bacteria</taxon>
        <taxon>Pseudomonadati</taxon>
        <taxon>Thermodesulfobacteriota</taxon>
        <taxon>Desulfobacteria</taxon>
        <taxon>Desulfobacterales</taxon>
        <taxon>Desulfobacteraceae</taxon>
        <taxon>Desulfobacter</taxon>
    </lineage>
</organism>
<evidence type="ECO:0000256" key="2">
    <source>
        <dbReference type="ARBA" id="ARBA00022485"/>
    </source>
</evidence>
<feature type="domain" description="4Fe4S-binding SPASM" evidence="8">
    <location>
        <begin position="209"/>
        <end position="278"/>
    </location>
</feature>
<keyword evidence="4" id="KW-0479">Metal-binding</keyword>
<comment type="cofactor">
    <cofactor evidence="1">
        <name>[4Fe-4S] cluster</name>
        <dbReference type="ChEBI" id="CHEBI:49883"/>
    </cofactor>
</comment>
<keyword evidence="6" id="KW-0411">Iron-sulfur</keyword>
<keyword evidence="3" id="KW-0949">S-adenosyl-L-methionine</keyword>
<evidence type="ECO:0000256" key="6">
    <source>
        <dbReference type="ARBA" id="ARBA00023014"/>
    </source>
</evidence>
<dbReference type="SFLD" id="SFLDG01067">
    <property type="entry name" value="SPASM/twitch_domain_containing"/>
    <property type="match status" value="1"/>
</dbReference>
<dbReference type="InterPro" id="IPR050377">
    <property type="entry name" value="Radical_SAM_PqqE_MftC-like"/>
</dbReference>
<evidence type="ECO:0000259" key="8">
    <source>
        <dbReference type="Pfam" id="PF13186"/>
    </source>
</evidence>
<dbReference type="CDD" id="cd01335">
    <property type="entry name" value="Radical_SAM"/>
    <property type="match status" value="1"/>
</dbReference>
<evidence type="ECO:0000256" key="4">
    <source>
        <dbReference type="ARBA" id="ARBA00022723"/>
    </source>
</evidence>
<sequence>MNSSFPQFPKNVMIGIWDGYCNLKCPQCPVNSPDSKFKIKKGKMSYEDFCKILDECKPFRPRIIPHSEYEPLIVKDVGRYYRAIKDRGMPISINTNGTLITPSLASELVDIGVDSITVSIDAFFPDSLLKIRGFKDIDKVNGAVFNLLKARGDSLIPRVSVSFTRQRDNESEEKAFLDYWLQHVDFVRIATYFDNLVLAEPIDMPRKPCKFMMDQATINFDGNMRSPCQANYEGTNPVGNVLESGLLEVWRSPVLRTIREKHLAGDYAGAHPLCEKCEVWTFLSTQDIDEGDLLIRKSPFATIYNRKDRLAGWDQESMNRLNYDNAALLT</sequence>
<dbReference type="GO" id="GO:0003824">
    <property type="term" value="F:catalytic activity"/>
    <property type="evidence" value="ECO:0007669"/>
    <property type="project" value="InterPro"/>
</dbReference>
<dbReference type="PANTHER" id="PTHR11228:SF7">
    <property type="entry name" value="PQQA PEPTIDE CYCLASE"/>
    <property type="match status" value="1"/>
</dbReference>
<evidence type="ECO:0000259" key="7">
    <source>
        <dbReference type="Pfam" id="PF04055"/>
    </source>
</evidence>
<name>A0A850TC48_9BACT</name>
<dbReference type="SFLD" id="SFLDS00029">
    <property type="entry name" value="Radical_SAM"/>
    <property type="match status" value="1"/>
</dbReference>
<dbReference type="PANTHER" id="PTHR11228">
    <property type="entry name" value="RADICAL SAM DOMAIN PROTEIN"/>
    <property type="match status" value="1"/>
</dbReference>
<evidence type="ECO:0000313" key="9">
    <source>
        <dbReference type="EMBL" id="NWH04956.1"/>
    </source>
</evidence>
<dbReference type="Pfam" id="PF04055">
    <property type="entry name" value="Radical_SAM"/>
    <property type="match status" value="1"/>
</dbReference>
<dbReference type="Pfam" id="PF13186">
    <property type="entry name" value="SPASM"/>
    <property type="match status" value="1"/>
</dbReference>
<keyword evidence="5" id="KW-0408">Iron</keyword>
<dbReference type="RefSeq" id="WP_178366410.1">
    <property type="nucleotide sequence ID" value="NZ_JACADJ010000021.1"/>
</dbReference>
<dbReference type="InterPro" id="IPR013785">
    <property type="entry name" value="Aldolase_TIM"/>
</dbReference>
<evidence type="ECO:0000256" key="3">
    <source>
        <dbReference type="ARBA" id="ARBA00022691"/>
    </source>
</evidence>
<evidence type="ECO:0000256" key="1">
    <source>
        <dbReference type="ARBA" id="ARBA00001966"/>
    </source>
</evidence>
<dbReference type="InterPro" id="IPR007197">
    <property type="entry name" value="rSAM"/>
</dbReference>
<dbReference type="SFLD" id="SFLDG01387">
    <property type="entry name" value="BtrN-like_SPASM_domain_contain"/>
    <property type="match status" value="1"/>
</dbReference>
<dbReference type="Proteomes" id="UP000553343">
    <property type="component" value="Unassembled WGS sequence"/>
</dbReference>
<dbReference type="GO" id="GO:0046872">
    <property type="term" value="F:metal ion binding"/>
    <property type="evidence" value="ECO:0007669"/>
    <property type="project" value="UniProtKB-KW"/>
</dbReference>
<feature type="domain" description="Radical SAM core" evidence="7">
    <location>
        <begin position="20"/>
        <end position="139"/>
    </location>
</feature>
<keyword evidence="2" id="KW-0004">4Fe-4S</keyword>
<evidence type="ECO:0000313" key="10">
    <source>
        <dbReference type="Proteomes" id="UP000553343"/>
    </source>
</evidence>
<dbReference type="AlphaFoldDB" id="A0A850TC48"/>
<accession>A0A850TC48</accession>